<gene>
    <name evidence="3" type="ORF">M9Y10_043220</name>
</gene>
<evidence type="ECO:0000256" key="1">
    <source>
        <dbReference type="SAM" id="Coils"/>
    </source>
</evidence>
<comment type="caution">
    <text evidence="3">The sequence shown here is derived from an EMBL/GenBank/DDBJ whole genome shotgun (WGS) entry which is preliminary data.</text>
</comment>
<evidence type="ECO:0000313" key="3">
    <source>
        <dbReference type="EMBL" id="KAK8884115.1"/>
    </source>
</evidence>
<feature type="region of interest" description="Disordered" evidence="2">
    <location>
        <begin position="1810"/>
        <end position="1836"/>
    </location>
</feature>
<feature type="coiled-coil region" evidence="1">
    <location>
        <begin position="203"/>
        <end position="230"/>
    </location>
</feature>
<accession>A0ABR2JZ25</accession>
<reference evidence="3 4" key="1">
    <citation type="submission" date="2024-04" db="EMBL/GenBank/DDBJ databases">
        <title>Tritrichomonas musculus Genome.</title>
        <authorList>
            <person name="Alves-Ferreira E."/>
            <person name="Grigg M."/>
            <person name="Lorenzi H."/>
            <person name="Galac M."/>
        </authorList>
    </citation>
    <scope>NUCLEOTIDE SEQUENCE [LARGE SCALE GENOMIC DNA]</scope>
    <source>
        <strain evidence="3 4">EAF2021</strain>
    </source>
</reference>
<evidence type="ECO:0008006" key="5">
    <source>
        <dbReference type="Google" id="ProtNLM"/>
    </source>
</evidence>
<sequence length="2710" mass="311278">MKKQKRNVPEFQPPNPKFIESAHNKDPSISEANLKETKIIKKSIFQNMHSNYIYEINFSKDSQLQKICDSSFSLLHLYSITFPPSLQIIMPDSFKGCHFLEQIQFTRNDSNGSFIEICDDAFKDTKIQSIIIPENTKFIGSTCFPKTLKKIEFENGSPKLERIGNNAFCQTQIETFFLPTQTDSFIQPKNTFLNCRKLKTIIFDSFINKNEQLQIDYEEEKSEEERRRNRKLKYTEKVQNLSNLSEKVVIENEEFQISQDFAQSLLLSQTRIEKLDIIFSNLNFFYFFNTKKLTSISIPKSANTRYVKLEGCLYTKDMKKLIVAERNIKNAVVSSKCQIITNYAFNVKSLEKVSFEKNSELQEISFLAFYESSINDLDAPDTVDLIDYACFYKCKKLEAFKIPHSMNSLDFFTFSYTRLTQITIPKNIVKICYGCFLKCLHLNTVLFEDESNLIEIDDFAFSSTRIESISIPKSVKRIGNYCFYNCRKLKSIEFDKNAEIKKIGFKCFEGTRITEGQLIDVFQKIDTFLTREETNCDYYEGIGMTYFIRPTILNVITQVFIPSKVEEIGFHAFFNCVNLTKVNIIDISNSKLRSISKGAFCNCISLSDFKMPKTVKYVGQYSFKKCQKLNKKIILINDDDDEIVIEKNSFEDSGIISFKVKSSEIVIKNSAFKNCKNLVELMFKVNEKCVFGKSAFMNCKSLKSVLISKSVQYIKMGKECFMNSSIQKFEFPINLKKIPNFCFKFCNGLSEVTIPENSQITRFEDESFYESSITKIFIPPQTKIIKKSCFENCKKLKEVTFSNEIKRCSLEMNAFYMSGIESLIIPTGIKKIGKSCFENCVDLKSLTFSEDIKIKKINDMAFKSSGVEEVILPSSIKFIGRSSFQDCKNLKIVIFFNFLTEISPFSFSGCDSIQIIQFNSSIQFNVQVPSLFSEKQFSVILSQSQIDQAIIDSFFVGDEPVFNDTRIINYVNSVIINEKYHFNSSFELVSDSKSEMRINEFLNGGFFSVGRDTIFFCDYLVQELKIPKETQIIESNAFRFSSLKKIEFPDDSQLKIIKDSAFRNLQIEEISIPDSVVFIGESAFSNCPKLKKVGISYGSQLKEIGSFAFERTPIESFLFPFNLTTVESFAFSECFQLKTVENYSNEIVFEPHSFYRSGIESILFPQNSVFLNSSFKECSNLKEITFSNPPEKVIFGLDSFAFTGLESLKIDYLCEIHDNAFSFCNNLKEVVLIGNEIKYSINSFNCSNIESLKAIDQDFFFSDSDLVQNIVNYTLLYNLRYLNLDSRLTFENHCFVLNGELIFTDLFNNDSEEIKNNEIFKIPENVKKLNCFLPHVKKIQWPQNCIIENIGGSYSWSYSSLVEITIPKFVDEIPPHLFHHCHFLKVVQFEEGSILSKIGEYAFSDTCIEKVVLPYSVYVIKKSAFAFNFHLKEVVFNGEVIEEEAFFETGITEFSLSNNTEKIEASAFQFCRKLKTFVIDIENSGLKEIGPRAFAETAITEINIPPNVTSIKEFTFSGCNFLKEVKISNNSNLESVGQFSFAGDLSLEKVNLPKTVKSLSYTAFINTPSLRSIMKQSGQSFNVLTCNAVYSKDETLVFVPRNLKQFRLNLDCSIIHSGAFCGPAIEKVEYSDSSLICIEKCGFAHSTNLKRITIPSSVKKIEEEAFIGCSSLKTVKFQSKSGIRKIPKYCFAFCALKSIKLPDSIEVIDDSSFLSCNELHEVNLFETKVKFIGDSAFFNTSIEKVVFPPTIQFIENHAFENIKTLNIVDFSHSRVKDWSGLIELKTVTDFKSKSKKKILKRKRSTQKVVTSKSANTSPIKPSSSLTISSHSMTPQKNKKEEKVEVACYVDESSFCNSSVKVFKMNQEGYKWFNFFDKCIEIGECIVNKDIHLFLRKVRRENIDSYSLHELFEYNRNKNKKTSRYSLFNIDHAEMCKVRKEIPPDHLLGNTYKMTNIEWKTIDMIEWQKERPDSTSEKLCPFHFLNTTRLTKIKLTNCIKIKCIPKCCFAYTCLDEITIPESVLRIKKAAFKFCNHLEKVTFLKDSKLKKIESAAFYECNKLSTISIPDNVEIIPFKCFAFSGLQKVTFPDSIIKVESMAFSYCNQLKTVILNEGLFELCDLSFANNNSLESISLPDSLIKIKSGVFMNCMNLKNVNFTSKSKLFEICDCAFENTSIEELTISPSVQRMFEPINMPKLNKISFHEGNNLKFVKFEDGTIYERIEEKSTNREPKEIEKSLKLAEENPVYYYGFERNALDIVLLHPKSFKLIFAPKNLTSLKIHENCYSIGNSVFDGMTKLTSIEYTKGSSSYISDFPSCYHYINKIKTVKISSDFAFMTNKIFMNFNSLEVIEFDENCQIMVIPMKAFYGCKNLQKIIIPMSCIVIEKEAFKNCTNLKAVDFGKANSSYERDHKLKIIGNEAFSNCSSLTSIIIPQTIFLIENAAFKNCVKLKKIEIGTKYLSPENKSLVHVICSKDQLKEIGSNAFYNCSSLVSFRVPQSCLSIGKSAFMDCKNLSKISFKKPKLKTILPRTFYNCTSLTSFKICDLAYQDNYVDEIQFSVGTDSFMNCSSLTEVIIEDESKNINTTKNNSRRKRITYLLRQVIHKRAFCNCLSLNKARFFLGNLEEIDDNAFMNCSSLNTIEINSKYGKSLFTRDMTAFIRCPKELKVIFFNNNNKSVIQIYKIVKKFQQNTEKHHFGNHLSFLNKEFLV</sequence>
<dbReference type="SUPFAM" id="SSF52058">
    <property type="entry name" value="L domain-like"/>
    <property type="match status" value="8"/>
</dbReference>
<protein>
    <recommendedName>
        <fullName evidence="5">Surface antigen BspA-like</fullName>
    </recommendedName>
</protein>
<dbReference type="Pfam" id="PF13306">
    <property type="entry name" value="LRR_5"/>
    <property type="match status" value="15"/>
</dbReference>
<organism evidence="3 4">
    <name type="scientific">Tritrichomonas musculus</name>
    <dbReference type="NCBI Taxonomy" id="1915356"/>
    <lineage>
        <taxon>Eukaryota</taxon>
        <taxon>Metamonada</taxon>
        <taxon>Parabasalia</taxon>
        <taxon>Tritrichomonadida</taxon>
        <taxon>Tritrichomonadidae</taxon>
        <taxon>Tritrichomonas</taxon>
    </lineage>
</organism>
<keyword evidence="1" id="KW-0175">Coiled coil</keyword>
<evidence type="ECO:0000313" key="4">
    <source>
        <dbReference type="Proteomes" id="UP001470230"/>
    </source>
</evidence>
<evidence type="ECO:0000256" key="2">
    <source>
        <dbReference type="SAM" id="MobiDB-lite"/>
    </source>
</evidence>
<name>A0ABR2JZ25_9EUKA</name>
<keyword evidence="4" id="KW-1185">Reference proteome</keyword>
<dbReference type="PANTHER" id="PTHR45661">
    <property type="entry name" value="SURFACE ANTIGEN"/>
    <property type="match status" value="1"/>
</dbReference>
<dbReference type="InterPro" id="IPR026906">
    <property type="entry name" value="LRR_5"/>
</dbReference>
<dbReference type="InterPro" id="IPR053139">
    <property type="entry name" value="Surface_bspA-like"/>
</dbReference>
<dbReference type="Proteomes" id="UP001470230">
    <property type="component" value="Unassembled WGS sequence"/>
</dbReference>
<dbReference type="Gene3D" id="3.80.10.10">
    <property type="entry name" value="Ribonuclease Inhibitor"/>
    <property type="match status" value="13"/>
</dbReference>
<proteinExistence type="predicted"/>
<feature type="compositionally biased region" description="Low complexity" evidence="2">
    <location>
        <begin position="1816"/>
        <end position="1834"/>
    </location>
</feature>
<dbReference type="InterPro" id="IPR032675">
    <property type="entry name" value="LRR_dom_sf"/>
</dbReference>
<dbReference type="PANTHER" id="PTHR45661:SF3">
    <property type="entry name" value="IG-LIKE DOMAIN-CONTAINING PROTEIN"/>
    <property type="match status" value="1"/>
</dbReference>
<feature type="region of interest" description="Disordered" evidence="2">
    <location>
        <begin position="1"/>
        <end position="23"/>
    </location>
</feature>
<dbReference type="EMBL" id="JAPFFF010000008">
    <property type="protein sequence ID" value="KAK8884115.1"/>
    <property type="molecule type" value="Genomic_DNA"/>
</dbReference>